<dbReference type="PANTHER" id="PTHR30404">
    <property type="entry name" value="N-ACETYLMURAMOYL-L-ALANINE AMIDASE"/>
    <property type="match status" value="1"/>
</dbReference>
<feature type="region of interest" description="Disordered" evidence="2">
    <location>
        <begin position="194"/>
        <end position="222"/>
    </location>
</feature>
<dbReference type="InterPro" id="IPR050695">
    <property type="entry name" value="N-acetylmuramoyl_amidase_3"/>
</dbReference>
<protein>
    <recommendedName>
        <fullName evidence="3">MurNAc-LAA domain-containing protein</fullName>
    </recommendedName>
</protein>
<keyword evidence="1" id="KW-0378">Hydrolase</keyword>
<dbReference type="SUPFAM" id="SSF53187">
    <property type="entry name" value="Zn-dependent exopeptidases"/>
    <property type="match status" value="1"/>
</dbReference>
<dbReference type="GO" id="GO:0008745">
    <property type="term" value="F:N-acetylmuramoyl-L-alanine amidase activity"/>
    <property type="evidence" value="ECO:0007669"/>
    <property type="project" value="InterPro"/>
</dbReference>
<dbReference type="GO" id="GO:0030288">
    <property type="term" value="C:outer membrane-bounded periplasmic space"/>
    <property type="evidence" value="ECO:0007669"/>
    <property type="project" value="TreeGrafter"/>
</dbReference>
<dbReference type="Gene3D" id="3.40.630.40">
    <property type="entry name" value="Zn-dependent exopeptidases"/>
    <property type="match status" value="1"/>
</dbReference>
<dbReference type="PANTHER" id="PTHR30404:SF0">
    <property type="entry name" value="N-ACETYLMURAMOYL-L-ALANINE AMIDASE AMIC"/>
    <property type="match status" value="1"/>
</dbReference>
<proteinExistence type="predicted"/>
<comment type="caution">
    <text evidence="4">The sequence shown here is derived from an EMBL/GenBank/DDBJ whole genome shotgun (WGS) entry which is preliminary data.</text>
</comment>
<feature type="compositionally biased region" description="Basic and acidic residues" evidence="2">
    <location>
        <begin position="209"/>
        <end position="218"/>
    </location>
</feature>
<evidence type="ECO:0000259" key="3">
    <source>
        <dbReference type="SMART" id="SM00646"/>
    </source>
</evidence>
<reference evidence="4 5" key="1">
    <citation type="submission" date="2016-03" db="EMBL/GenBank/DDBJ databases">
        <title>Comparison of Bacillus endophyticus and B. anthracis characteristics using whole genome sequence analysis and microbiological techniques.</title>
        <authorList>
            <person name="Lekota K.E."/>
            <person name="Mafofo J."/>
            <person name="Rees J."/>
            <person name="Muchadeyi F.C."/>
            <person name="Madoroba E."/>
            <person name="Van Heerden H."/>
        </authorList>
    </citation>
    <scope>NUCLEOTIDE SEQUENCE [LARGE SCALE GENOMIC DNA]</scope>
    <source>
        <strain evidence="4 5">3631_10C</strain>
    </source>
</reference>
<dbReference type="RefSeq" id="WP_113765863.1">
    <property type="nucleotide sequence ID" value="NZ_LVYK01000037.1"/>
</dbReference>
<sequence length="318" mass="35671">MAYKVKIDPGHGGTDPGAGAYNIFEKDVVLRIAKYALEHLSKYYPAIDASLTRSTEEFWTLNKRTDTANREKVDAFVSVHINSAGNKSAKGFETFRFPGTSGDTERLQNCLHDAIMAVNKKFGVTTDRGKRTSNLHVLRESQMPATLTENLFISNVDDNNLLKNEEYVKAVGIAHAEGVSAFFGFPIIKVGTSEPKKEVTKPPAPATPPKKEEPKVETSKLPVSKQFEEDVKEAVERKITNGSRPQDLAKREEVMVMVKRAGEFQSYQTNELAKTFTELKDKLPLQKPDQWEEKLKSGDITQQEVIYLMAQLTLRSFK</sequence>
<evidence type="ECO:0000256" key="2">
    <source>
        <dbReference type="SAM" id="MobiDB-lite"/>
    </source>
</evidence>
<dbReference type="Pfam" id="PF01520">
    <property type="entry name" value="Amidase_3"/>
    <property type="match status" value="1"/>
</dbReference>
<feature type="domain" description="MurNAc-LAA" evidence="3">
    <location>
        <begin position="65"/>
        <end position="180"/>
    </location>
</feature>
<dbReference type="GO" id="GO:0009253">
    <property type="term" value="P:peptidoglycan catabolic process"/>
    <property type="evidence" value="ECO:0007669"/>
    <property type="project" value="InterPro"/>
</dbReference>
<evidence type="ECO:0000313" key="4">
    <source>
        <dbReference type="EMBL" id="RAS75260.1"/>
    </source>
</evidence>
<dbReference type="Proteomes" id="UP000250174">
    <property type="component" value="Unassembled WGS sequence"/>
</dbReference>
<dbReference type="EMBL" id="LVYK01000037">
    <property type="protein sequence ID" value="RAS75260.1"/>
    <property type="molecule type" value="Genomic_DNA"/>
</dbReference>
<gene>
    <name evidence="4" type="ORF">A3864_16485</name>
</gene>
<organism evidence="4 5">
    <name type="scientific">Priestia endophytica</name>
    <dbReference type="NCBI Taxonomy" id="135735"/>
    <lineage>
        <taxon>Bacteria</taxon>
        <taxon>Bacillati</taxon>
        <taxon>Bacillota</taxon>
        <taxon>Bacilli</taxon>
        <taxon>Bacillales</taxon>
        <taxon>Bacillaceae</taxon>
        <taxon>Priestia</taxon>
    </lineage>
</organism>
<name>A0AAX1Q5S8_9BACI</name>
<dbReference type="CDD" id="cd02696">
    <property type="entry name" value="MurNAc-LAA"/>
    <property type="match status" value="1"/>
</dbReference>
<evidence type="ECO:0000256" key="1">
    <source>
        <dbReference type="ARBA" id="ARBA00022801"/>
    </source>
</evidence>
<dbReference type="SMART" id="SM00646">
    <property type="entry name" value="Ami_3"/>
    <property type="match status" value="1"/>
</dbReference>
<dbReference type="AlphaFoldDB" id="A0AAX1Q5S8"/>
<evidence type="ECO:0000313" key="5">
    <source>
        <dbReference type="Proteomes" id="UP000250174"/>
    </source>
</evidence>
<dbReference type="InterPro" id="IPR002508">
    <property type="entry name" value="MurNAc-LAA_cat"/>
</dbReference>
<accession>A0AAX1Q5S8</accession>